<keyword evidence="3" id="KW-1185">Reference proteome</keyword>
<dbReference type="InterPro" id="IPR041538">
    <property type="entry name" value="RavA-like_AAA_lid"/>
</dbReference>
<dbReference type="OrthoDB" id="9837at2157"/>
<dbReference type="Gene3D" id="3.40.50.300">
    <property type="entry name" value="P-loop containing nucleotide triphosphate hydrolases"/>
    <property type="match status" value="1"/>
</dbReference>
<dbReference type="InterPro" id="IPR050513">
    <property type="entry name" value="RavA_ATPases"/>
</dbReference>
<accession>A0A076LEU7</accession>
<feature type="domain" description="AAA+ ATPase" evidence="1">
    <location>
        <begin position="31"/>
        <end position="172"/>
    </location>
</feature>
<dbReference type="Pfam" id="PF20030">
    <property type="entry name" value="bpMoxR"/>
    <property type="match status" value="1"/>
</dbReference>
<dbReference type="EMBL" id="CP009149">
    <property type="protein sequence ID" value="AIJ05357.1"/>
    <property type="molecule type" value="Genomic_DNA"/>
</dbReference>
<dbReference type="InterPro" id="IPR001270">
    <property type="entry name" value="ClpA/B"/>
</dbReference>
<protein>
    <submittedName>
        <fullName evidence="2">Regulatory protein MoxR</fullName>
    </submittedName>
</protein>
<sequence>MHKLEKIKQELNSYFLERREEIDIALTSILANEHTVFLGNPGVAKSQLIRAIASHINANYFEKLITRFTTEDELFGPLSIKELKDNDRFVRKTSGYLPTAEIAFLDEVFKANSSILNALLSIINERIYHNGDRIEKAPLISLFGASNELPEENELLAFYDRFLFRKVVNGIKSCENLVKLIKLDEEYKPKTIITIKELRKMQEKANKVDIENIIGYLVDIKKKLSQNHIYISDRRFKKSVKAIKCFAYLNGRKEAEIEDLEILRHIFWDDVDDILVVSKVVFDITNKYAEQVLDKVEIIKNLKNELKYIDIKKISECKKDYNKLIEILCKMAYIRLELKKIRNEALINKRKTDFIDEVIKETDDFNTYIEGILNEF</sequence>
<dbReference type="InterPro" id="IPR045427">
    <property type="entry name" value="MoxR"/>
</dbReference>
<evidence type="ECO:0000259" key="1">
    <source>
        <dbReference type="SMART" id="SM00382"/>
    </source>
</evidence>
<evidence type="ECO:0000313" key="2">
    <source>
        <dbReference type="EMBL" id="AIJ05357.1"/>
    </source>
</evidence>
<dbReference type="GO" id="GO:0005524">
    <property type="term" value="F:ATP binding"/>
    <property type="evidence" value="ECO:0007669"/>
    <property type="project" value="InterPro"/>
</dbReference>
<dbReference type="RefSeq" id="WP_048201557.1">
    <property type="nucleotide sequence ID" value="NZ_CP009149.1"/>
</dbReference>
<dbReference type="Proteomes" id="UP000028781">
    <property type="component" value="Chromosome"/>
</dbReference>
<name>A0A076LEU7_9EURY</name>
<dbReference type="AlphaFoldDB" id="A0A076LEU7"/>
<dbReference type="SMART" id="SM00382">
    <property type="entry name" value="AAA"/>
    <property type="match status" value="1"/>
</dbReference>
<dbReference type="STRING" id="1301915.JH146_0507"/>
<organism evidence="2 3">
    <name type="scientific">Methanocaldococcus bathoardescens</name>
    <dbReference type="NCBI Taxonomy" id="1301915"/>
    <lineage>
        <taxon>Archaea</taxon>
        <taxon>Methanobacteriati</taxon>
        <taxon>Methanobacteriota</taxon>
        <taxon>Methanomada group</taxon>
        <taxon>Methanococci</taxon>
        <taxon>Methanococcales</taxon>
        <taxon>Methanocaldococcaceae</taxon>
        <taxon>Methanocaldococcus</taxon>
    </lineage>
</organism>
<proteinExistence type="predicted"/>
<dbReference type="HOGENOM" id="CLU_018678_0_1_2"/>
<dbReference type="InterPro" id="IPR027417">
    <property type="entry name" value="P-loop_NTPase"/>
</dbReference>
<dbReference type="PRINTS" id="PR00300">
    <property type="entry name" value="CLPPROTEASEA"/>
</dbReference>
<gene>
    <name evidence="2" type="ORF">JH146_0507</name>
</gene>
<dbReference type="InterPro" id="IPR003593">
    <property type="entry name" value="AAA+_ATPase"/>
</dbReference>
<dbReference type="PANTHER" id="PTHR32204:SF0">
    <property type="entry name" value="ATPASE RAVA"/>
    <property type="match status" value="1"/>
</dbReference>
<dbReference type="SUPFAM" id="SSF52540">
    <property type="entry name" value="P-loop containing nucleoside triphosphate hydrolases"/>
    <property type="match status" value="1"/>
</dbReference>
<evidence type="ECO:0000313" key="3">
    <source>
        <dbReference type="Proteomes" id="UP000028781"/>
    </source>
</evidence>
<dbReference type="Pfam" id="PF17868">
    <property type="entry name" value="AAA_lid_8"/>
    <property type="match status" value="1"/>
</dbReference>
<dbReference type="GeneID" id="24891107"/>
<dbReference type="PANTHER" id="PTHR32204">
    <property type="entry name" value="ATPASE RAVA"/>
    <property type="match status" value="1"/>
</dbReference>
<reference evidence="2 3" key="1">
    <citation type="journal article" date="2015" name="Int. J. Syst. Evol. Microbiol.">
        <title>M ethanocaldococcus bathoardescens sp. nov., a hyperthermophilic methanogen isolated from a volcanically active deep-sea hydrothermal vent.</title>
        <authorList>
            <person name="Stewart L.C."/>
            <person name="Jung J.H."/>
            <person name="Kim Y.T."/>
            <person name="Kwon S.W."/>
            <person name="Park C.S."/>
            <person name="Holden J.F."/>
        </authorList>
    </citation>
    <scope>NUCLEOTIDE SEQUENCE [LARGE SCALE GENOMIC DNA]</scope>
    <source>
        <strain evidence="2 3">JH146</strain>
    </source>
</reference>
<dbReference type="KEGG" id="mjh:JH146_0507"/>